<keyword evidence="2" id="KW-1185">Reference proteome</keyword>
<name>A0A371CX47_9APHY</name>
<dbReference type="OrthoDB" id="2749676at2759"/>
<proteinExistence type="predicted"/>
<dbReference type="Proteomes" id="UP000256964">
    <property type="component" value="Unassembled WGS sequence"/>
</dbReference>
<dbReference type="AlphaFoldDB" id="A0A371CX47"/>
<protein>
    <submittedName>
        <fullName evidence="1">Uncharacterized protein</fullName>
    </submittedName>
</protein>
<reference evidence="1 2" key="1">
    <citation type="journal article" date="2018" name="Biotechnol. Biofuels">
        <title>Integrative visual omics of the white-rot fungus Polyporus brumalis exposes the biotechnological potential of its oxidative enzymes for delignifying raw plant biomass.</title>
        <authorList>
            <person name="Miyauchi S."/>
            <person name="Rancon A."/>
            <person name="Drula E."/>
            <person name="Hage H."/>
            <person name="Chaduli D."/>
            <person name="Favel A."/>
            <person name="Grisel S."/>
            <person name="Henrissat B."/>
            <person name="Herpoel-Gimbert I."/>
            <person name="Ruiz-Duenas F.J."/>
            <person name="Chevret D."/>
            <person name="Hainaut M."/>
            <person name="Lin J."/>
            <person name="Wang M."/>
            <person name="Pangilinan J."/>
            <person name="Lipzen A."/>
            <person name="Lesage-Meessen L."/>
            <person name="Navarro D."/>
            <person name="Riley R."/>
            <person name="Grigoriev I.V."/>
            <person name="Zhou S."/>
            <person name="Raouche S."/>
            <person name="Rosso M.N."/>
        </authorList>
    </citation>
    <scope>NUCLEOTIDE SEQUENCE [LARGE SCALE GENOMIC DNA]</scope>
    <source>
        <strain evidence="1 2">BRFM 1820</strain>
    </source>
</reference>
<organism evidence="1 2">
    <name type="scientific">Lentinus brumalis</name>
    <dbReference type="NCBI Taxonomy" id="2498619"/>
    <lineage>
        <taxon>Eukaryota</taxon>
        <taxon>Fungi</taxon>
        <taxon>Dikarya</taxon>
        <taxon>Basidiomycota</taxon>
        <taxon>Agaricomycotina</taxon>
        <taxon>Agaricomycetes</taxon>
        <taxon>Polyporales</taxon>
        <taxon>Polyporaceae</taxon>
        <taxon>Lentinus</taxon>
    </lineage>
</organism>
<gene>
    <name evidence="1" type="ORF">OH76DRAFT_1036003</name>
</gene>
<evidence type="ECO:0000313" key="1">
    <source>
        <dbReference type="EMBL" id="RDX44863.1"/>
    </source>
</evidence>
<evidence type="ECO:0000313" key="2">
    <source>
        <dbReference type="Proteomes" id="UP000256964"/>
    </source>
</evidence>
<sequence length="105" mass="11194">MRSYSLISWLVAAEADASSAFPAITPNAVPEFETLFCGEFELAAIDSLDATFGTRVNIALKGGNLTNTSGNHAAMLLPTSDTGVISNSGIFFPEATMFWRWAADN</sequence>
<dbReference type="EMBL" id="KZ857444">
    <property type="protein sequence ID" value="RDX44863.1"/>
    <property type="molecule type" value="Genomic_DNA"/>
</dbReference>
<accession>A0A371CX47</accession>